<dbReference type="STRING" id="139420.A0A371CN96"/>
<reference evidence="1 2" key="1">
    <citation type="journal article" date="2018" name="Biotechnol. Biofuels">
        <title>Integrative visual omics of the white-rot fungus Polyporus brumalis exposes the biotechnological potential of its oxidative enzymes for delignifying raw plant biomass.</title>
        <authorList>
            <person name="Miyauchi S."/>
            <person name="Rancon A."/>
            <person name="Drula E."/>
            <person name="Hage H."/>
            <person name="Chaduli D."/>
            <person name="Favel A."/>
            <person name="Grisel S."/>
            <person name="Henrissat B."/>
            <person name="Herpoel-Gimbert I."/>
            <person name="Ruiz-Duenas F.J."/>
            <person name="Chevret D."/>
            <person name="Hainaut M."/>
            <person name="Lin J."/>
            <person name="Wang M."/>
            <person name="Pangilinan J."/>
            <person name="Lipzen A."/>
            <person name="Lesage-Meessen L."/>
            <person name="Navarro D."/>
            <person name="Riley R."/>
            <person name="Grigoriev I.V."/>
            <person name="Zhou S."/>
            <person name="Raouche S."/>
            <person name="Rosso M.N."/>
        </authorList>
    </citation>
    <scope>NUCLEOTIDE SEQUENCE [LARGE SCALE GENOMIC DNA]</scope>
    <source>
        <strain evidence="1 2">BRFM 1820</strain>
    </source>
</reference>
<proteinExistence type="predicted"/>
<dbReference type="AlphaFoldDB" id="A0A371CN96"/>
<evidence type="ECO:0000313" key="2">
    <source>
        <dbReference type="Proteomes" id="UP000256964"/>
    </source>
</evidence>
<dbReference type="Proteomes" id="UP000256964">
    <property type="component" value="Unassembled WGS sequence"/>
</dbReference>
<feature type="non-terminal residue" evidence="1">
    <location>
        <position position="1"/>
    </location>
</feature>
<keyword evidence="2" id="KW-1185">Reference proteome</keyword>
<evidence type="ECO:0000313" key="1">
    <source>
        <dbReference type="EMBL" id="RDX41764.1"/>
    </source>
</evidence>
<dbReference type="EMBL" id="KZ857502">
    <property type="protein sequence ID" value="RDX41764.1"/>
    <property type="molecule type" value="Genomic_DNA"/>
</dbReference>
<protein>
    <submittedName>
        <fullName evidence="1">Uncharacterized protein</fullName>
    </submittedName>
</protein>
<gene>
    <name evidence="1" type="ORF">OH76DRAFT_1363941</name>
</gene>
<dbReference type="OrthoDB" id="3251205at2759"/>
<dbReference type="Pfam" id="PF18758">
    <property type="entry name" value="KDZ"/>
    <property type="match status" value="1"/>
</dbReference>
<dbReference type="InterPro" id="IPR040521">
    <property type="entry name" value="KDZ"/>
</dbReference>
<sequence length="136" mass="15480">CQVNFLPLYFEGAGKEDFEGCECLFSESNGLAPGTRLATPFHRHQAIEEFAKFWSYQKHAESANFIHGNYKQALDIITNDSSDFNVLAEKLQITHEDCERYLGEEREYLSKRKTEPAEVAAKIDYIAALLRLKDAG</sequence>
<name>A0A371CN96_9APHY</name>
<organism evidence="1 2">
    <name type="scientific">Lentinus brumalis</name>
    <dbReference type="NCBI Taxonomy" id="2498619"/>
    <lineage>
        <taxon>Eukaryota</taxon>
        <taxon>Fungi</taxon>
        <taxon>Dikarya</taxon>
        <taxon>Basidiomycota</taxon>
        <taxon>Agaricomycotina</taxon>
        <taxon>Agaricomycetes</taxon>
        <taxon>Polyporales</taxon>
        <taxon>Polyporaceae</taxon>
        <taxon>Lentinus</taxon>
    </lineage>
</organism>
<accession>A0A371CN96</accession>